<keyword evidence="2 4" id="KW-0547">Nucleotide-binding</keyword>
<dbReference type="OrthoDB" id="9801938at2"/>
<comment type="catalytic activity">
    <reaction evidence="5">
        <text>(6S)-5-formyl-5,6,7,8-tetrahydrofolate + ATP = (6R)-5,10-methenyltetrahydrofolate + ADP + phosphate</text>
        <dbReference type="Rhea" id="RHEA:10488"/>
        <dbReference type="ChEBI" id="CHEBI:30616"/>
        <dbReference type="ChEBI" id="CHEBI:43474"/>
        <dbReference type="ChEBI" id="CHEBI:57455"/>
        <dbReference type="ChEBI" id="CHEBI:57457"/>
        <dbReference type="ChEBI" id="CHEBI:456216"/>
        <dbReference type="EC" id="6.3.3.2"/>
    </reaction>
</comment>
<dbReference type="STRING" id="1629334.Cva_01025"/>
<dbReference type="Proteomes" id="UP000036771">
    <property type="component" value="Unassembled WGS sequence"/>
</dbReference>
<evidence type="ECO:0000256" key="1">
    <source>
        <dbReference type="ARBA" id="ARBA00010638"/>
    </source>
</evidence>
<organism evidence="6 7">
    <name type="scientific">Caedimonas varicaedens</name>
    <dbReference type="NCBI Taxonomy" id="1629334"/>
    <lineage>
        <taxon>Bacteria</taxon>
        <taxon>Pseudomonadati</taxon>
        <taxon>Pseudomonadota</taxon>
        <taxon>Alphaproteobacteria</taxon>
        <taxon>Holosporales</taxon>
        <taxon>Caedimonadaceae</taxon>
        <taxon>Caedimonas</taxon>
    </lineage>
</organism>
<keyword evidence="5" id="KW-0460">Magnesium</keyword>
<feature type="binding site" evidence="4">
    <location>
        <position position="60"/>
    </location>
    <ligand>
        <name>substrate</name>
    </ligand>
</feature>
<dbReference type="AlphaFoldDB" id="A0A0K8MD32"/>
<evidence type="ECO:0000256" key="2">
    <source>
        <dbReference type="ARBA" id="ARBA00022741"/>
    </source>
</evidence>
<dbReference type="NCBIfam" id="TIGR02727">
    <property type="entry name" value="MTHFS_bact"/>
    <property type="match status" value="1"/>
</dbReference>
<dbReference type="SUPFAM" id="SSF100950">
    <property type="entry name" value="NagB/RpiA/CoA transferase-like"/>
    <property type="match status" value="1"/>
</dbReference>
<dbReference type="PANTHER" id="PTHR23407">
    <property type="entry name" value="ATPASE INHIBITOR/5-FORMYLTETRAHYDROFOLATE CYCLO-LIGASE"/>
    <property type="match status" value="1"/>
</dbReference>
<dbReference type="GO" id="GO:0030272">
    <property type="term" value="F:5-formyltetrahydrofolate cyclo-ligase activity"/>
    <property type="evidence" value="ECO:0007669"/>
    <property type="project" value="UniProtKB-EC"/>
</dbReference>
<evidence type="ECO:0000313" key="7">
    <source>
        <dbReference type="Proteomes" id="UP000036771"/>
    </source>
</evidence>
<feature type="binding site" evidence="4">
    <location>
        <begin position="135"/>
        <end position="143"/>
    </location>
    <ligand>
        <name>ATP</name>
        <dbReference type="ChEBI" id="CHEBI:30616"/>
    </ligand>
</feature>
<dbReference type="GO" id="GO:0005524">
    <property type="term" value="F:ATP binding"/>
    <property type="evidence" value="ECO:0007669"/>
    <property type="project" value="UniProtKB-KW"/>
</dbReference>
<comment type="caution">
    <text evidence="6">The sequence shown here is derived from an EMBL/GenBank/DDBJ whole genome shotgun (WGS) entry which is preliminary data.</text>
</comment>
<dbReference type="InterPro" id="IPR037171">
    <property type="entry name" value="NagB/RpiA_transferase-like"/>
</dbReference>
<evidence type="ECO:0000256" key="5">
    <source>
        <dbReference type="RuleBase" id="RU361279"/>
    </source>
</evidence>
<comment type="similarity">
    <text evidence="1 5">Belongs to the 5-formyltetrahydrofolate cyclo-ligase family.</text>
</comment>
<evidence type="ECO:0000256" key="4">
    <source>
        <dbReference type="PIRSR" id="PIRSR006806-1"/>
    </source>
</evidence>
<keyword evidence="5" id="KW-0479">Metal-binding</keyword>
<keyword evidence="6" id="KW-0436">Ligase</keyword>
<dbReference type="PIRSF" id="PIRSF006806">
    <property type="entry name" value="FTHF_cligase"/>
    <property type="match status" value="1"/>
</dbReference>
<dbReference type="GO" id="GO:0009396">
    <property type="term" value="P:folic acid-containing compound biosynthetic process"/>
    <property type="evidence" value="ECO:0007669"/>
    <property type="project" value="TreeGrafter"/>
</dbReference>
<evidence type="ECO:0000313" key="6">
    <source>
        <dbReference type="EMBL" id="GAO98372.1"/>
    </source>
</evidence>
<keyword evidence="3 4" id="KW-0067">ATP-binding</keyword>
<dbReference type="Gene3D" id="3.40.50.10420">
    <property type="entry name" value="NagB/RpiA/CoA transferase-like"/>
    <property type="match status" value="1"/>
</dbReference>
<dbReference type="InterPro" id="IPR002698">
    <property type="entry name" value="FTHF_cligase"/>
</dbReference>
<dbReference type="Pfam" id="PF01812">
    <property type="entry name" value="5-FTHF_cyc-lig"/>
    <property type="match status" value="1"/>
</dbReference>
<reference evidence="6 7" key="1">
    <citation type="submission" date="2015-03" db="EMBL/GenBank/DDBJ databases">
        <title>Caedibacter varicaedens, whole genome shotgun sequence.</title>
        <authorList>
            <person name="Suzuki H."/>
            <person name="Dapper A.L."/>
            <person name="Gibson A.K."/>
            <person name="Jackson C."/>
            <person name="Lee H."/>
            <person name="Pejaver V.R."/>
            <person name="Doak T."/>
            <person name="Lynch M."/>
        </authorList>
    </citation>
    <scope>NUCLEOTIDE SEQUENCE [LARGE SCALE GENOMIC DNA]</scope>
</reference>
<proteinExistence type="inferred from homology"/>
<protein>
    <recommendedName>
        <fullName evidence="5">5-formyltetrahydrofolate cyclo-ligase</fullName>
        <ecNumber evidence="5">6.3.3.2</ecNumber>
    </recommendedName>
</protein>
<sequence>MYSAKNVIRSRMKKSREDYFKSLSDAVRIDLNKKLVKNILGLIPSNTQGPVAGFWPMSFEPDIRPVLETLIPQGRRALLPVTQELGAPLIFRSWKPGDRLQESSFKTMEPLSNAPLYDPEVILVPLLAFDGRGHRLGYGVGHYDRTIQCLQKKKISILTIGVAFEVQRVNELPMASYDQPLHWVVTEEKVYKFI</sequence>
<comment type="cofactor">
    <cofactor evidence="5">
        <name>Mg(2+)</name>
        <dbReference type="ChEBI" id="CHEBI:18420"/>
    </cofactor>
</comment>
<feature type="binding site" evidence="4">
    <location>
        <begin position="5"/>
        <end position="9"/>
    </location>
    <ligand>
        <name>ATP</name>
        <dbReference type="ChEBI" id="CHEBI:30616"/>
    </ligand>
</feature>
<dbReference type="GO" id="GO:0046872">
    <property type="term" value="F:metal ion binding"/>
    <property type="evidence" value="ECO:0007669"/>
    <property type="project" value="UniProtKB-KW"/>
</dbReference>
<dbReference type="EMBL" id="BBVC01000052">
    <property type="protein sequence ID" value="GAO98372.1"/>
    <property type="molecule type" value="Genomic_DNA"/>
</dbReference>
<dbReference type="GO" id="GO:0035999">
    <property type="term" value="P:tetrahydrofolate interconversion"/>
    <property type="evidence" value="ECO:0007669"/>
    <property type="project" value="TreeGrafter"/>
</dbReference>
<accession>A0A0K8MD32</accession>
<gene>
    <name evidence="6" type="ORF">Cva_01025</name>
</gene>
<keyword evidence="7" id="KW-1185">Reference proteome</keyword>
<dbReference type="PANTHER" id="PTHR23407:SF1">
    <property type="entry name" value="5-FORMYLTETRAHYDROFOLATE CYCLO-LIGASE"/>
    <property type="match status" value="1"/>
</dbReference>
<evidence type="ECO:0000256" key="3">
    <source>
        <dbReference type="ARBA" id="ARBA00022840"/>
    </source>
</evidence>
<dbReference type="InterPro" id="IPR024185">
    <property type="entry name" value="FTHF_cligase-like_sf"/>
</dbReference>
<name>A0A0K8MD32_9PROT</name>
<dbReference type="EC" id="6.3.3.2" evidence="5"/>